<evidence type="ECO:0000313" key="1">
    <source>
        <dbReference type="EMBL" id="KAK8862440.1"/>
    </source>
</evidence>
<protein>
    <recommendedName>
        <fullName evidence="3">Secreted protein</fullName>
    </recommendedName>
</protein>
<evidence type="ECO:0000313" key="2">
    <source>
        <dbReference type="Proteomes" id="UP001390339"/>
    </source>
</evidence>
<gene>
    <name evidence="1" type="ORF">PGQ11_008675</name>
</gene>
<dbReference type="EMBL" id="JAPCWZ010000005">
    <property type="protein sequence ID" value="KAK8862440.1"/>
    <property type="molecule type" value="Genomic_DNA"/>
</dbReference>
<comment type="caution">
    <text evidence="1">The sequence shown here is derived from an EMBL/GenBank/DDBJ whole genome shotgun (WGS) entry which is preliminary data.</text>
</comment>
<evidence type="ECO:0008006" key="3">
    <source>
        <dbReference type="Google" id="ProtNLM"/>
    </source>
</evidence>
<keyword evidence="2" id="KW-1185">Reference proteome</keyword>
<accession>A0ABR2IGD8</accession>
<proteinExistence type="predicted"/>
<dbReference type="Proteomes" id="UP001390339">
    <property type="component" value="Unassembled WGS sequence"/>
</dbReference>
<reference evidence="1 2" key="1">
    <citation type="journal article" date="2024" name="IMA Fungus">
        <title>Apiospora arundinis, a panoply of carbohydrate-active enzymes and secondary metabolites.</title>
        <authorList>
            <person name="Sorensen T."/>
            <person name="Petersen C."/>
            <person name="Muurmann A.T."/>
            <person name="Christiansen J.V."/>
            <person name="Brundto M.L."/>
            <person name="Overgaard C.K."/>
            <person name="Boysen A.T."/>
            <person name="Wollenberg R.D."/>
            <person name="Larsen T.O."/>
            <person name="Sorensen J.L."/>
            <person name="Nielsen K.L."/>
            <person name="Sondergaard T.E."/>
        </authorList>
    </citation>
    <scope>NUCLEOTIDE SEQUENCE [LARGE SCALE GENOMIC DNA]</scope>
    <source>
        <strain evidence="1 2">AAU 773</strain>
    </source>
</reference>
<name>A0ABR2IGD8_9PEZI</name>
<sequence>MSGMVWYCTMSCWPCGAGYYGLGADGMATKSCMTLAVNSPPLSISLASALRPMTRRDGDDDELMVWPAQSGSDRSLLASSLVLALALAPGV</sequence>
<organism evidence="1 2">
    <name type="scientific">Apiospora arundinis</name>
    <dbReference type="NCBI Taxonomy" id="335852"/>
    <lineage>
        <taxon>Eukaryota</taxon>
        <taxon>Fungi</taxon>
        <taxon>Dikarya</taxon>
        <taxon>Ascomycota</taxon>
        <taxon>Pezizomycotina</taxon>
        <taxon>Sordariomycetes</taxon>
        <taxon>Xylariomycetidae</taxon>
        <taxon>Amphisphaeriales</taxon>
        <taxon>Apiosporaceae</taxon>
        <taxon>Apiospora</taxon>
    </lineage>
</organism>